<evidence type="ECO:0000256" key="1">
    <source>
        <dbReference type="SAM" id="MobiDB-lite"/>
    </source>
</evidence>
<evidence type="ECO:0000313" key="3">
    <source>
        <dbReference type="Proteomes" id="UP000198217"/>
    </source>
</evidence>
<organism evidence="2 3">
    <name type="scientific">Micromonospora echinaurantiaca</name>
    <dbReference type="NCBI Taxonomy" id="47857"/>
    <lineage>
        <taxon>Bacteria</taxon>
        <taxon>Bacillati</taxon>
        <taxon>Actinomycetota</taxon>
        <taxon>Actinomycetes</taxon>
        <taxon>Micromonosporales</taxon>
        <taxon>Micromonosporaceae</taxon>
        <taxon>Micromonospora</taxon>
    </lineage>
</organism>
<feature type="compositionally biased region" description="Low complexity" evidence="1">
    <location>
        <begin position="7"/>
        <end position="22"/>
    </location>
</feature>
<feature type="region of interest" description="Disordered" evidence="1">
    <location>
        <begin position="1"/>
        <end position="22"/>
    </location>
</feature>
<proteinExistence type="predicted"/>
<protein>
    <submittedName>
        <fullName evidence="2">Uncharacterized protein</fullName>
    </submittedName>
</protein>
<gene>
    <name evidence="2" type="ORF">GA0070609_6459</name>
</gene>
<dbReference type="AlphaFoldDB" id="A0A1C5KCI6"/>
<sequence>MTQRPMSPTTAGSGRAAASTAEGKVVINIDAQG</sequence>
<keyword evidence="3" id="KW-1185">Reference proteome</keyword>
<accession>A0A1C5KCI6</accession>
<dbReference type="Proteomes" id="UP000198217">
    <property type="component" value="Chromosome I"/>
</dbReference>
<reference evidence="2 3" key="1">
    <citation type="submission" date="2016-06" db="EMBL/GenBank/DDBJ databases">
        <authorList>
            <person name="Kjaerup R.B."/>
            <person name="Dalgaard T.S."/>
            <person name="Juul-Madsen H.R."/>
        </authorList>
    </citation>
    <scope>NUCLEOTIDE SEQUENCE [LARGE SCALE GENOMIC DNA]</scope>
    <source>
        <strain evidence="2 3">DSM 43904</strain>
    </source>
</reference>
<evidence type="ECO:0000313" key="2">
    <source>
        <dbReference type="EMBL" id="SCG80468.1"/>
    </source>
</evidence>
<name>A0A1C5KCI6_9ACTN</name>
<dbReference type="EMBL" id="LT607750">
    <property type="protein sequence ID" value="SCG80468.1"/>
    <property type="molecule type" value="Genomic_DNA"/>
</dbReference>